<reference evidence="1" key="1">
    <citation type="submission" date="2009-10" db="EMBL/GenBank/DDBJ databases">
        <title>Complete sequence of Sulfolobus solfataricus 98/2.</title>
        <authorList>
            <consortium name="US DOE Joint Genome Institute"/>
            <person name="Lucas S."/>
            <person name="Copeland A."/>
            <person name="Lapidus A."/>
            <person name="Glavina del Rio T."/>
            <person name="Tice H."/>
            <person name="Bruce D."/>
            <person name="Goodwin L."/>
            <person name="Pitluck S."/>
            <person name="Munk A.C."/>
            <person name="Brettin T."/>
            <person name="Detter J.C."/>
            <person name="Han C."/>
            <person name="Tapia R."/>
            <person name="Larimer F."/>
            <person name="Land M."/>
            <person name="Hauser L."/>
            <person name="Kyrpides N."/>
            <person name="Ovchinnikova G."/>
            <person name="Mead D."/>
        </authorList>
    </citation>
    <scope>NUCLEOTIDE SEQUENCE [LARGE SCALE GENOMIC DNA]</scope>
    <source>
        <strain evidence="1">98/2</strain>
    </source>
</reference>
<organism evidence="1">
    <name type="scientific">Saccharolobus solfataricus (strain 98/2)</name>
    <name type="common">Sulfolobus solfataricus</name>
    <dbReference type="NCBI Taxonomy" id="555311"/>
    <lineage>
        <taxon>Archaea</taxon>
        <taxon>Thermoproteota</taxon>
        <taxon>Thermoprotei</taxon>
        <taxon>Sulfolobales</taxon>
        <taxon>Sulfolobaceae</taxon>
        <taxon>Saccharolobus</taxon>
    </lineage>
</organism>
<evidence type="ECO:0000313" key="1">
    <source>
        <dbReference type="EMBL" id="ACX91814.1"/>
    </source>
</evidence>
<accession>D0KSU5</accession>
<proteinExistence type="predicted"/>
<protein>
    <submittedName>
        <fullName evidence="1">Uncharacterized protein</fullName>
    </submittedName>
</protein>
<dbReference type="HOGENOM" id="CLU_999726_0_0_2"/>
<name>D0KSU5_SACS9</name>
<sequence>MKYSTQIKVEISSKVEYITGKNLIPKIKSIFSNIEIKIENSELEDKQFKDFLKSYYNFYDSSKIDTIFIIEVNLIDETYRGLGIGSYDTKTNISSLYFEWESTTKYEVQAASGGSIICWDYSTYSKAYHGAVNISSVAGTLEGFPLEANVTYLTLNDEGEIVFQGYQKGIVKTINGIRVGKVKLVGLIDEKFRLNTSPGYAVYLTQKNDNIMYGVYNQIQVDPMGRMYYETAIREYKIYSGRKLPFDEVMIFKYKDANFNQIKSNKRIDSMSHIAYYMPAKDPYGK</sequence>
<dbReference type="EMBL" id="CP001800">
    <property type="protein sequence ID" value="ACX91814.1"/>
    <property type="molecule type" value="Genomic_DNA"/>
</dbReference>
<dbReference type="KEGG" id="sol:Ssol_1592"/>
<dbReference type="AlphaFoldDB" id="D0KSU5"/>
<gene>
    <name evidence="1" type="ordered locus">Ssol_1592</name>
</gene>